<keyword evidence="4" id="KW-1185">Reference proteome</keyword>
<dbReference type="PANTHER" id="PTHR11017:SF271">
    <property type="entry name" value="DISEASE RESISTANCE PROTEIN (TIR-NBS-LRR CLASS) FAMILY"/>
    <property type="match status" value="1"/>
</dbReference>
<protein>
    <submittedName>
        <fullName evidence="3">TMV resistance protein N-like</fullName>
    </submittedName>
</protein>
<evidence type="ECO:0000259" key="2">
    <source>
        <dbReference type="Pfam" id="PF23282"/>
    </source>
</evidence>
<dbReference type="EMBL" id="SMOL01000157">
    <property type="protein sequence ID" value="KAB2627521.1"/>
    <property type="molecule type" value="Genomic_DNA"/>
</dbReference>
<gene>
    <name evidence="3" type="ORF">D8674_021139</name>
</gene>
<evidence type="ECO:0000313" key="3">
    <source>
        <dbReference type="EMBL" id="KAB2627521.1"/>
    </source>
</evidence>
<evidence type="ECO:0000256" key="1">
    <source>
        <dbReference type="ARBA" id="ARBA00022737"/>
    </source>
</evidence>
<dbReference type="Pfam" id="PF23282">
    <property type="entry name" value="WHD_ROQ1"/>
    <property type="match status" value="1"/>
</dbReference>
<sequence length="149" mass="17363">MEILNRLKISFDELADDDLKAIFLDMSCFFAGMNKDYVMKILDGCDLYPEIGISVLQERCLVTTIDDFTLVMHDLLRDMGRYIVHAESPDDPGKRSRLWRRDDVIDVLKNESVSTSAIKFYVKIMYLISMHIAHIINCISWMIQQYTTQ</sequence>
<keyword evidence="1" id="KW-0677">Repeat</keyword>
<dbReference type="Proteomes" id="UP000327157">
    <property type="component" value="Chromosome 2"/>
</dbReference>
<dbReference type="InterPro" id="IPR058192">
    <property type="entry name" value="WHD_ROQ1-like"/>
</dbReference>
<accession>A0A5N5HMU8</accession>
<dbReference type="PANTHER" id="PTHR11017">
    <property type="entry name" value="LEUCINE-RICH REPEAT-CONTAINING PROTEIN"/>
    <property type="match status" value="1"/>
</dbReference>
<reference evidence="4" key="2">
    <citation type="submission" date="2019-10" db="EMBL/GenBank/DDBJ databases">
        <title>A de novo genome assembly of a pear dwarfing rootstock.</title>
        <authorList>
            <person name="Wang F."/>
            <person name="Wang J."/>
            <person name="Li S."/>
            <person name="Zhang Y."/>
            <person name="Fang M."/>
            <person name="Ma L."/>
            <person name="Zhao Y."/>
            <person name="Jiang S."/>
        </authorList>
    </citation>
    <scope>NUCLEOTIDE SEQUENCE [LARGE SCALE GENOMIC DNA]</scope>
</reference>
<dbReference type="OrthoDB" id="1748383at2759"/>
<name>A0A5N5HMU8_9ROSA</name>
<dbReference type="AlphaFoldDB" id="A0A5N5HMU8"/>
<evidence type="ECO:0000313" key="4">
    <source>
        <dbReference type="Proteomes" id="UP000327157"/>
    </source>
</evidence>
<dbReference type="InterPro" id="IPR036390">
    <property type="entry name" value="WH_DNA-bd_sf"/>
</dbReference>
<reference evidence="3 4" key="1">
    <citation type="submission" date="2019-09" db="EMBL/GenBank/DDBJ databases">
        <authorList>
            <person name="Ou C."/>
        </authorList>
    </citation>
    <scope>NUCLEOTIDE SEQUENCE [LARGE SCALE GENOMIC DNA]</scope>
    <source>
        <strain evidence="3">S2</strain>
        <tissue evidence="3">Leaf</tissue>
    </source>
</reference>
<dbReference type="InterPro" id="IPR044974">
    <property type="entry name" value="Disease_R_plants"/>
</dbReference>
<dbReference type="SUPFAM" id="SSF46785">
    <property type="entry name" value="Winged helix' DNA-binding domain"/>
    <property type="match status" value="1"/>
</dbReference>
<dbReference type="GO" id="GO:0006952">
    <property type="term" value="P:defense response"/>
    <property type="evidence" value="ECO:0007669"/>
    <property type="project" value="InterPro"/>
</dbReference>
<feature type="domain" description="Disease resistance protein Roq1-like winged-helix" evidence="2">
    <location>
        <begin position="20"/>
        <end position="88"/>
    </location>
</feature>
<comment type="caution">
    <text evidence="3">The sequence shown here is derived from an EMBL/GenBank/DDBJ whole genome shotgun (WGS) entry which is preliminary data.</text>
</comment>
<reference evidence="3 4" key="3">
    <citation type="submission" date="2019-11" db="EMBL/GenBank/DDBJ databases">
        <title>A de novo genome assembly of a pear dwarfing rootstock.</title>
        <authorList>
            <person name="Wang F."/>
            <person name="Wang J."/>
            <person name="Li S."/>
            <person name="Zhang Y."/>
            <person name="Fang M."/>
            <person name="Ma L."/>
            <person name="Zhao Y."/>
            <person name="Jiang S."/>
        </authorList>
    </citation>
    <scope>NUCLEOTIDE SEQUENCE [LARGE SCALE GENOMIC DNA]</scope>
    <source>
        <strain evidence="3">S2</strain>
        <tissue evidence="3">Leaf</tissue>
    </source>
</reference>
<organism evidence="3 4">
    <name type="scientific">Pyrus ussuriensis x Pyrus communis</name>
    <dbReference type="NCBI Taxonomy" id="2448454"/>
    <lineage>
        <taxon>Eukaryota</taxon>
        <taxon>Viridiplantae</taxon>
        <taxon>Streptophyta</taxon>
        <taxon>Embryophyta</taxon>
        <taxon>Tracheophyta</taxon>
        <taxon>Spermatophyta</taxon>
        <taxon>Magnoliopsida</taxon>
        <taxon>eudicotyledons</taxon>
        <taxon>Gunneridae</taxon>
        <taxon>Pentapetalae</taxon>
        <taxon>rosids</taxon>
        <taxon>fabids</taxon>
        <taxon>Rosales</taxon>
        <taxon>Rosaceae</taxon>
        <taxon>Amygdaloideae</taxon>
        <taxon>Maleae</taxon>
        <taxon>Pyrus</taxon>
    </lineage>
</organism>
<proteinExistence type="predicted"/>